<evidence type="ECO:0000256" key="2">
    <source>
        <dbReference type="ARBA" id="ARBA00022679"/>
    </source>
</evidence>
<dbReference type="PANTHER" id="PTHR34136">
    <property type="match status" value="1"/>
</dbReference>
<keyword evidence="1" id="KW-0328">Glycosyltransferase</keyword>
<gene>
    <name evidence="3" type="ORF">CXU22_09430</name>
</gene>
<dbReference type="RefSeq" id="WP_102714879.1">
    <property type="nucleotide sequence ID" value="NZ_PJKA01000013.1"/>
</dbReference>
<name>A0A2N8HAI6_9BACT</name>
<keyword evidence="2 3" id="KW-0808">Transferase</keyword>
<accession>A0A2N8HAI6</accession>
<evidence type="ECO:0000256" key="1">
    <source>
        <dbReference type="ARBA" id="ARBA00022676"/>
    </source>
</evidence>
<dbReference type="InterPro" id="IPR004629">
    <property type="entry name" value="WecG_TagA_CpsF"/>
</dbReference>
<proteinExistence type="predicted"/>
<dbReference type="Proteomes" id="UP000236000">
    <property type="component" value="Unassembled WGS sequence"/>
</dbReference>
<reference evidence="3 4" key="1">
    <citation type="journal article" date="2017" name="BMC Genomics">
        <title>Genome sequencing of 39 Akkermansia muciniphila isolates reveals its population structure, genomic and functional diverisity, and global distribution in mammalian gut microbiotas.</title>
        <authorList>
            <person name="Guo X."/>
            <person name="Li S."/>
            <person name="Zhang J."/>
            <person name="Wu F."/>
            <person name="Li X."/>
            <person name="Wu D."/>
            <person name="Zhang M."/>
            <person name="Ou Z."/>
            <person name="Jie Z."/>
            <person name="Yan Q."/>
            <person name="Li P."/>
            <person name="Yi J."/>
            <person name="Peng Y."/>
        </authorList>
    </citation>
    <scope>NUCLEOTIDE SEQUENCE [LARGE SCALE GENOMIC DNA]</scope>
    <source>
        <strain evidence="3 4">GP24</strain>
    </source>
</reference>
<evidence type="ECO:0000313" key="4">
    <source>
        <dbReference type="Proteomes" id="UP000236000"/>
    </source>
</evidence>
<dbReference type="CDD" id="cd06533">
    <property type="entry name" value="Glyco_transf_WecG_TagA"/>
    <property type="match status" value="1"/>
</dbReference>
<dbReference type="OrthoDB" id="9771846at2"/>
<evidence type="ECO:0000313" key="3">
    <source>
        <dbReference type="EMBL" id="PNC16870.1"/>
    </source>
</evidence>
<dbReference type="PANTHER" id="PTHR34136:SF1">
    <property type="entry name" value="UDP-N-ACETYL-D-MANNOSAMINURONIC ACID TRANSFERASE"/>
    <property type="match status" value="1"/>
</dbReference>
<dbReference type="Pfam" id="PF03808">
    <property type="entry name" value="Glyco_tran_WecG"/>
    <property type="match status" value="1"/>
</dbReference>
<dbReference type="NCBIfam" id="TIGR00696">
    <property type="entry name" value="wecG_tagA_cpsF"/>
    <property type="match status" value="1"/>
</dbReference>
<sequence length="264" mass="29235">MTAPNDPDQPGARIPCQTRKVFGFPVAVSSVEELSRALAEHAPEAQAPCLVAAADVHVMTLGVHDPDYGAVLEKMDVVCPDGMPVVWKLNQGLSAGERAAERVSGPDLMEALVRANAAYPELRHFLLGGDEEMLEVLGSVLKEKHPAFHLAGAYSPPFHSWTEEDRRAMREAIASSGANVVWVGLGCPKQERWMAEQKELLPPAVYVGVGAAFAFHAGTVKRAPRWMQRNGLEWLYRIYREPGRLLKRYLKHNSLFVWYVLTGR</sequence>
<comment type="caution">
    <text evidence="3">The sequence shown here is derived from an EMBL/GenBank/DDBJ whole genome shotgun (WGS) entry which is preliminary data.</text>
</comment>
<dbReference type="AlphaFoldDB" id="A0A2N8HAI6"/>
<dbReference type="GO" id="GO:0016758">
    <property type="term" value="F:hexosyltransferase activity"/>
    <property type="evidence" value="ECO:0007669"/>
    <property type="project" value="TreeGrafter"/>
</dbReference>
<dbReference type="EMBL" id="PJKA01000013">
    <property type="protein sequence ID" value="PNC16870.1"/>
    <property type="molecule type" value="Genomic_DNA"/>
</dbReference>
<organism evidence="3 4">
    <name type="scientific">Akkermansia muciniphila</name>
    <dbReference type="NCBI Taxonomy" id="239935"/>
    <lineage>
        <taxon>Bacteria</taxon>
        <taxon>Pseudomonadati</taxon>
        <taxon>Verrucomicrobiota</taxon>
        <taxon>Verrucomicrobiia</taxon>
        <taxon>Verrucomicrobiales</taxon>
        <taxon>Akkermansiaceae</taxon>
        <taxon>Akkermansia</taxon>
    </lineage>
</organism>
<protein>
    <submittedName>
        <fullName evidence="3">Glycosyltransferase</fullName>
    </submittedName>
</protein>